<evidence type="ECO:0000313" key="1">
    <source>
        <dbReference type="EMBL" id="ADC47380.1"/>
    </source>
</evidence>
<dbReference type="STRING" id="634498.mru_1530"/>
<dbReference type="GeneID" id="8771183"/>
<keyword evidence="2" id="KW-1185">Reference proteome</keyword>
<reference evidence="1 2" key="1">
    <citation type="journal article" date="2010" name="PLoS ONE">
        <title>The genome sequence of the rumen methanogen Methanobrevibacter ruminantium reveals new possibilities for controlling ruminant methane emissions.</title>
        <authorList>
            <person name="Leahy S.C."/>
            <person name="Kelly W.J."/>
            <person name="Altermann E."/>
            <person name="Ronimus R.S."/>
            <person name="Yeoman C.J."/>
            <person name="Pacheco D.M."/>
            <person name="Li D."/>
            <person name="Kong Z."/>
            <person name="McTavish S."/>
            <person name="Sang C."/>
            <person name="Lambie S.C."/>
            <person name="Janssen P.H."/>
            <person name="Dey D."/>
            <person name="Attwood G.T."/>
        </authorList>
    </citation>
    <scope>NUCLEOTIDE SEQUENCE [LARGE SCALE GENOMIC DNA]</scope>
    <source>
        <strain evidence="2">ATCC 35063 / DSM 1093 / JCM 13430 / OCM 146 / M1</strain>
    </source>
</reference>
<sequence>MEIQYLLNQALENENIREIEIVVKILKEFEKITQIKFELLHKELMEKPKKGLKQSKFSII</sequence>
<dbReference type="EMBL" id="CP001719">
    <property type="protein sequence ID" value="ADC47380.1"/>
    <property type="molecule type" value="Genomic_DNA"/>
</dbReference>
<name>D3E4B9_METRM</name>
<gene>
    <name evidence="1" type="ordered locus">mru_1530</name>
</gene>
<accession>D3E4B9</accession>
<dbReference type="AlphaFoldDB" id="D3E4B9"/>
<organism evidence="1 2">
    <name type="scientific">Methanobrevibacter ruminantium (strain ATCC 35063 / DSM 1093 / JCM 13430 / OCM 146 / M1)</name>
    <name type="common">Methanobacterium ruminantium</name>
    <dbReference type="NCBI Taxonomy" id="634498"/>
    <lineage>
        <taxon>Archaea</taxon>
        <taxon>Methanobacteriati</taxon>
        <taxon>Methanobacteriota</taxon>
        <taxon>Methanomada group</taxon>
        <taxon>Methanobacteria</taxon>
        <taxon>Methanobacteriales</taxon>
        <taxon>Methanobacteriaceae</taxon>
        <taxon>Methanobrevibacter</taxon>
    </lineage>
</organism>
<dbReference type="HOGENOM" id="CLU_2930259_0_0_2"/>
<dbReference type="RefSeq" id="WP_012956329.1">
    <property type="nucleotide sequence ID" value="NC_013790.1"/>
</dbReference>
<protein>
    <submittedName>
        <fullName evidence="1">Uncharacterized protein</fullName>
    </submittedName>
</protein>
<dbReference type="Proteomes" id="UP000008680">
    <property type="component" value="Chromosome"/>
</dbReference>
<evidence type="ECO:0000313" key="2">
    <source>
        <dbReference type="Proteomes" id="UP000008680"/>
    </source>
</evidence>
<proteinExistence type="predicted"/>
<dbReference type="KEGG" id="mru:mru_1530"/>
<dbReference type="PATRIC" id="fig|634498.28.peg.1532"/>